<dbReference type="InterPro" id="IPR027417">
    <property type="entry name" value="P-loop_NTPase"/>
</dbReference>
<feature type="compositionally biased region" description="Basic residues" evidence="1">
    <location>
        <begin position="203"/>
        <end position="212"/>
    </location>
</feature>
<name>A0AAV9X448_9PEZI</name>
<keyword evidence="4" id="KW-1185">Reference proteome</keyword>
<dbReference type="InterPro" id="IPR003959">
    <property type="entry name" value="ATPase_AAA_core"/>
</dbReference>
<evidence type="ECO:0000313" key="3">
    <source>
        <dbReference type="EMBL" id="KAK6533375.1"/>
    </source>
</evidence>
<evidence type="ECO:0000313" key="4">
    <source>
        <dbReference type="Proteomes" id="UP001365542"/>
    </source>
</evidence>
<evidence type="ECO:0000259" key="2">
    <source>
        <dbReference type="SMART" id="SM00382"/>
    </source>
</evidence>
<accession>A0AAV9X448</accession>
<dbReference type="Pfam" id="PF00004">
    <property type="entry name" value="AAA"/>
    <property type="match status" value="1"/>
</dbReference>
<reference evidence="3 4" key="1">
    <citation type="submission" date="2019-10" db="EMBL/GenBank/DDBJ databases">
        <authorList>
            <person name="Palmer J.M."/>
        </authorList>
    </citation>
    <scope>NUCLEOTIDE SEQUENCE [LARGE SCALE GENOMIC DNA]</scope>
    <source>
        <strain evidence="3 4">TWF694</strain>
    </source>
</reference>
<dbReference type="GO" id="GO:0005634">
    <property type="term" value="C:nucleus"/>
    <property type="evidence" value="ECO:0007669"/>
    <property type="project" value="TreeGrafter"/>
</dbReference>
<dbReference type="GO" id="GO:0003677">
    <property type="term" value="F:DNA binding"/>
    <property type="evidence" value="ECO:0007669"/>
    <property type="project" value="TreeGrafter"/>
</dbReference>
<dbReference type="EMBL" id="JAVHJO010000011">
    <property type="protein sequence ID" value="KAK6533375.1"/>
    <property type="molecule type" value="Genomic_DNA"/>
</dbReference>
<feature type="compositionally biased region" description="Polar residues" evidence="1">
    <location>
        <begin position="125"/>
        <end position="140"/>
    </location>
</feature>
<gene>
    <name evidence="3" type="ORF">TWF694_002325</name>
</gene>
<dbReference type="SMART" id="SM00382">
    <property type="entry name" value="AAA"/>
    <property type="match status" value="1"/>
</dbReference>
<feature type="compositionally biased region" description="Acidic residues" evidence="1">
    <location>
        <begin position="652"/>
        <end position="666"/>
    </location>
</feature>
<dbReference type="PANTHER" id="PTHR23389">
    <property type="entry name" value="CHROMOSOME TRANSMISSION FIDELITY FACTOR 18"/>
    <property type="match status" value="1"/>
</dbReference>
<feature type="region of interest" description="Disordered" evidence="1">
    <location>
        <begin position="799"/>
        <end position="825"/>
    </location>
</feature>
<comment type="caution">
    <text evidence="3">The sequence shown here is derived from an EMBL/GenBank/DDBJ whole genome shotgun (WGS) entry which is preliminary data.</text>
</comment>
<dbReference type="Gene3D" id="3.40.50.300">
    <property type="entry name" value="P-loop containing nucleotide triphosphate hydrolases"/>
    <property type="match status" value="1"/>
</dbReference>
<dbReference type="PANTHER" id="PTHR23389:SF21">
    <property type="entry name" value="ATPASE FAMILY AAA DOMAIN-CONTAINING PROTEIN 5"/>
    <property type="match status" value="1"/>
</dbReference>
<feature type="region of interest" description="Disordered" evidence="1">
    <location>
        <begin position="632"/>
        <end position="666"/>
    </location>
</feature>
<feature type="region of interest" description="Disordered" evidence="1">
    <location>
        <begin position="112"/>
        <end position="155"/>
    </location>
</feature>
<sequence>MGGKKQDSISNFFIEIPPLNRDAPNPALIPHSEPPNSIANDYIQPSIAPVGSFPTTAPNETLPAMTDVLLPPTSINSARVVHPFFDKEASKHGTNFEKLVLAVSNNVAGLAIQKTKPHGKPERLATTTSPKILNDASSKVTKPRKRSRRRKDTSISTLAIHDELIESVFEEVGNSDGDFPTPPSAHSSDFEDSGQDELDHRNPTKKRRKHIRSQASLPSPPRSSENELVVSSGPIGIADQDHTLSLAGQSDIELVSQQILLNQNNGNNGTEADFTNQPKVDDISGAPAARSAFDLMKKSSSTTKTRSRSISPPPPGTDGPPAKKARTRGRPRKSGIDVVDLTIENLKGLPSLTLPAPRPSLVVKLKIGKEAAERLANPPEKKSLIVILKVPKEQLEKFIPKPHPFFMKTSEKRKQAAVSEDSPNPPIKTNPFPSKPAVNFLSSFQPKPKFKIEYHPAWPTKENIHVRNIEELAPTPQPHYLKSTSFRKGKARGSDISPAESTLEILRNRYTSIYNKYLYKDDPMAPPRPQPTVRLPEKKLGRASYVMNFLKEHVVLGLSSEFTHPAIRTLIERVKNPEVLLTAFDNNDCEGHQWTSLYAPTSSACVLQSGQEAKELSKWLMCMKITAVDTGLNSKPKAPQVKKKKKTKNELDDFIVSEEEDRDSMDEITDPEDVNVLFPGLNSSKNLRKSEIRRRSRSAVTSVASKKPRTTSPPPKLPNAILVSGPSGVGKTAAIYAAAKEHDFVVFEINAGTKRGGKEIQEMVGDMSRNHLVHQAKAFEQTTALEPEPSKSNALNSFFAKKGPIRPKQPGDAEEPEDSKEKVQQQQSLILIEEADILFEEDNGFWRSIIALIQKSRRPVVITCNDESLLPLEDLDLYAKLRFKPASPDLAADYLLVMAAAQGHFLDRTIIRRLYEKYNYDLRRTITQLSFWCQMAIGDHAWTGRYFYTRDDPEKSQDSATVGGVKRSISGGTYFSEMASFGRELLIGDNGDNLAASEYDETAIWKDVVDGSGVDLGDRFYHGGLAAWMQTTENDKNSLNAFSGYIDSLSMLDAYVGAGVYTGDEPKQTIDPSQSSLRDKRSPDNLVDVKVLDAEQKPDNLSTSSLLSITGQILARNVLRNANQVVAKGPFATFSESDIVNMISTKREFDQIRKRKRQHELRYPFEKIMNGHTQLIRPVSILVDTIPYIREIVRFDQQNEEVAREMSSLISQRPSGAGKKRTTRAAAFASEGRSRGGGRPLGEQYFRGSIGAMLSTGGAHWGDSVELYTYRPTPEPEPEPEPVTLSIVQVVFDEVHVAREQVLETTRQDEIRQSRRKVIHDDIEEWPSEM</sequence>
<protein>
    <recommendedName>
        <fullName evidence="2">AAA+ ATPase domain-containing protein</fullName>
    </recommendedName>
</protein>
<feature type="region of interest" description="Disordered" evidence="1">
    <location>
        <begin position="172"/>
        <end position="228"/>
    </location>
</feature>
<feature type="compositionally biased region" description="Basic residues" evidence="1">
    <location>
        <begin position="323"/>
        <end position="333"/>
    </location>
</feature>
<feature type="region of interest" description="Disordered" evidence="1">
    <location>
        <begin position="687"/>
        <end position="720"/>
    </location>
</feature>
<dbReference type="Proteomes" id="UP001365542">
    <property type="component" value="Unassembled WGS sequence"/>
</dbReference>
<dbReference type="GO" id="GO:0016887">
    <property type="term" value="F:ATP hydrolysis activity"/>
    <property type="evidence" value="ECO:0007669"/>
    <property type="project" value="InterPro"/>
</dbReference>
<feature type="compositionally biased region" description="Basic residues" evidence="1">
    <location>
        <begin position="141"/>
        <end position="151"/>
    </location>
</feature>
<dbReference type="GO" id="GO:0005524">
    <property type="term" value="F:ATP binding"/>
    <property type="evidence" value="ECO:0007669"/>
    <property type="project" value="InterPro"/>
</dbReference>
<organism evidence="3 4">
    <name type="scientific">Orbilia ellipsospora</name>
    <dbReference type="NCBI Taxonomy" id="2528407"/>
    <lineage>
        <taxon>Eukaryota</taxon>
        <taxon>Fungi</taxon>
        <taxon>Dikarya</taxon>
        <taxon>Ascomycota</taxon>
        <taxon>Pezizomycotina</taxon>
        <taxon>Orbiliomycetes</taxon>
        <taxon>Orbiliales</taxon>
        <taxon>Orbiliaceae</taxon>
        <taxon>Orbilia</taxon>
    </lineage>
</organism>
<feature type="region of interest" description="Disordered" evidence="1">
    <location>
        <begin position="1063"/>
        <end position="1082"/>
    </location>
</feature>
<feature type="domain" description="AAA+ ATPase" evidence="2">
    <location>
        <begin position="717"/>
        <end position="883"/>
    </location>
</feature>
<dbReference type="SUPFAM" id="SSF52540">
    <property type="entry name" value="P-loop containing nucleoside triphosphate hydrolases"/>
    <property type="match status" value="1"/>
</dbReference>
<feature type="compositionally biased region" description="Low complexity" evidence="1">
    <location>
        <begin position="298"/>
        <end position="310"/>
    </location>
</feature>
<evidence type="ECO:0000256" key="1">
    <source>
        <dbReference type="SAM" id="MobiDB-lite"/>
    </source>
</evidence>
<proteinExistence type="predicted"/>
<feature type="region of interest" description="Disordered" evidence="1">
    <location>
        <begin position="295"/>
        <end position="336"/>
    </location>
</feature>
<dbReference type="InterPro" id="IPR003593">
    <property type="entry name" value="AAA+_ATPase"/>
</dbReference>